<comment type="similarity">
    <text evidence="7 8">Belongs to the SFT2 family.</text>
</comment>
<feature type="transmembrane region" description="Helical" evidence="8">
    <location>
        <begin position="111"/>
        <end position="130"/>
    </location>
</feature>
<dbReference type="GO" id="GO:0005737">
    <property type="term" value="C:cytoplasm"/>
    <property type="evidence" value="ECO:0007669"/>
    <property type="project" value="UniProtKB-ARBA"/>
</dbReference>
<protein>
    <recommendedName>
        <fullName evidence="8">Vesicle transport protein</fullName>
    </recommendedName>
</protein>
<keyword evidence="2 8" id="KW-0813">Transport</keyword>
<dbReference type="GO" id="GO:0016020">
    <property type="term" value="C:membrane"/>
    <property type="evidence" value="ECO:0007669"/>
    <property type="project" value="UniProtKB-SubCell"/>
</dbReference>
<evidence type="ECO:0000256" key="7">
    <source>
        <dbReference type="ARBA" id="ARBA00025800"/>
    </source>
</evidence>
<dbReference type="Proteomes" id="UP000789595">
    <property type="component" value="Unassembled WGS sequence"/>
</dbReference>
<gene>
    <name evidence="9" type="ORF">PECAL_2P14020</name>
</gene>
<dbReference type="PANTHER" id="PTHR23137:SF6">
    <property type="entry name" value="VESICLE TRANSPORT PROTEIN"/>
    <property type="match status" value="1"/>
</dbReference>
<evidence type="ECO:0000256" key="2">
    <source>
        <dbReference type="ARBA" id="ARBA00022448"/>
    </source>
</evidence>
<dbReference type="Pfam" id="PF04178">
    <property type="entry name" value="Got1"/>
    <property type="match status" value="1"/>
</dbReference>
<comment type="subcellular location">
    <subcellularLocation>
        <location evidence="1 8">Membrane</location>
        <topology evidence="1 8">Multi-pass membrane protein</topology>
    </subcellularLocation>
</comment>
<evidence type="ECO:0000256" key="6">
    <source>
        <dbReference type="ARBA" id="ARBA00023136"/>
    </source>
</evidence>
<evidence type="ECO:0000313" key="10">
    <source>
        <dbReference type="Proteomes" id="UP000789595"/>
    </source>
</evidence>
<dbReference type="AlphaFoldDB" id="A0A8J2WH84"/>
<keyword evidence="4 8" id="KW-0653">Protein transport</keyword>
<dbReference type="InterPro" id="IPR011691">
    <property type="entry name" value="Vesicle_transpt_SFT2"/>
</dbReference>
<dbReference type="EMBL" id="CAKKNE010000002">
    <property type="protein sequence ID" value="CAH0368340.1"/>
    <property type="molecule type" value="Genomic_DNA"/>
</dbReference>
<dbReference type="GO" id="GO:0015031">
    <property type="term" value="P:protein transport"/>
    <property type="evidence" value="ECO:0007669"/>
    <property type="project" value="UniProtKB-KW"/>
</dbReference>
<evidence type="ECO:0000256" key="1">
    <source>
        <dbReference type="ARBA" id="ARBA00004141"/>
    </source>
</evidence>
<organism evidence="9 10">
    <name type="scientific">Pelagomonas calceolata</name>
    <dbReference type="NCBI Taxonomy" id="35677"/>
    <lineage>
        <taxon>Eukaryota</taxon>
        <taxon>Sar</taxon>
        <taxon>Stramenopiles</taxon>
        <taxon>Ochrophyta</taxon>
        <taxon>Pelagophyceae</taxon>
        <taxon>Pelagomonadales</taxon>
        <taxon>Pelagomonadaceae</taxon>
        <taxon>Pelagomonas</taxon>
    </lineage>
</organism>
<dbReference type="PANTHER" id="PTHR23137">
    <property type="entry name" value="VESICLE TRANSPORT PROTEIN-RELATED"/>
    <property type="match status" value="1"/>
</dbReference>
<comment type="caution">
    <text evidence="9">The sequence shown here is derived from an EMBL/GenBank/DDBJ whole genome shotgun (WGS) entry which is preliminary data.</text>
</comment>
<comment type="caution">
    <text evidence="8">Lacks conserved residue(s) required for the propagation of feature annotation.</text>
</comment>
<dbReference type="GO" id="GO:0016192">
    <property type="term" value="P:vesicle-mediated transport"/>
    <property type="evidence" value="ECO:0007669"/>
    <property type="project" value="InterPro"/>
</dbReference>
<evidence type="ECO:0000256" key="5">
    <source>
        <dbReference type="ARBA" id="ARBA00022989"/>
    </source>
</evidence>
<name>A0A8J2WH84_9STRA</name>
<accession>A0A8J2WH84</accession>
<evidence type="ECO:0000313" key="9">
    <source>
        <dbReference type="EMBL" id="CAH0368340.1"/>
    </source>
</evidence>
<dbReference type="GO" id="GO:0012505">
    <property type="term" value="C:endomembrane system"/>
    <property type="evidence" value="ECO:0007669"/>
    <property type="project" value="UniProtKB-ARBA"/>
</dbReference>
<feature type="transmembrane region" description="Helical" evidence="8">
    <location>
        <begin position="151"/>
        <end position="184"/>
    </location>
</feature>
<feature type="transmembrane region" description="Helical" evidence="8">
    <location>
        <begin position="77"/>
        <end position="99"/>
    </location>
</feature>
<proteinExistence type="inferred from homology"/>
<keyword evidence="10" id="KW-1185">Reference proteome</keyword>
<keyword evidence="6 8" id="KW-0472">Membrane</keyword>
<comment type="function">
    <text evidence="8">May be involved in fusion of retrograde transport vesicles derived from an endocytic compartment with the Golgi complex.</text>
</comment>
<reference evidence="9" key="1">
    <citation type="submission" date="2021-11" db="EMBL/GenBank/DDBJ databases">
        <authorList>
            <consortium name="Genoscope - CEA"/>
            <person name="William W."/>
        </authorList>
    </citation>
    <scope>NUCLEOTIDE SEQUENCE</scope>
</reference>
<evidence type="ECO:0000256" key="4">
    <source>
        <dbReference type="ARBA" id="ARBA00022927"/>
    </source>
</evidence>
<evidence type="ECO:0000256" key="8">
    <source>
        <dbReference type="RuleBase" id="RU363111"/>
    </source>
</evidence>
<sequence>MKAWLGLEEKEQSYMDLGGNNDAENPLTQAANSVAGAARTASISARRAVGMQVPVEEQTIEEQVCEMCPTMTFKQRLIALICCCVLGYILEICGTLTLIGGPTARNIRKFSVLYVCGNLIAIMATAFWVGPKLMCKKMWNSTRRGATAMYLVSLVLVLVLALLHVAVFIVLLMLAVELFCAVWYSASYVPKGRWCVVQCCKNTLFSPCPEVLDPVQASLPTV</sequence>
<evidence type="ECO:0000256" key="3">
    <source>
        <dbReference type="ARBA" id="ARBA00022692"/>
    </source>
</evidence>
<keyword evidence="5 8" id="KW-1133">Transmembrane helix</keyword>
<dbReference type="InterPro" id="IPR007305">
    <property type="entry name" value="Vesicle_transpt_Got1/SFT2"/>
</dbReference>
<dbReference type="OrthoDB" id="73614at2759"/>
<keyword evidence="3 8" id="KW-0812">Transmembrane</keyword>